<dbReference type="GO" id="GO:0030154">
    <property type="term" value="P:cell differentiation"/>
    <property type="evidence" value="ECO:0007669"/>
    <property type="project" value="TreeGrafter"/>
</dbReference>
<dbReference type="GO" id="GO:0005576">
    <property type="term" value="C:extracellular region"/>
    <property type="evidence" value="ECO:0007669"/>
    <property type="project" value="TreeGrafter"/>
</dbReference>
<dbReference type="OrthoDB" id="88467at2759"/>
<dbReference type="AlphaFoldDB" id="A0A6P5AY39"/>
<dbReference type="KEGG" id="bbel:109487477"/>
<dbReference type="PANTHER" id="PTHR10913">
    <property type="entry name" value="FOLLISTATIN-RELATED"/>
    <property type="match status" value="1"/>
</dbReference>
<evidence type="ECO:0000256" key="3">
    <source>
        <dbReference type="ARBA" id="ARBA00023157"/>
    </source>
</evidence>
<dbReference type="Pfam" id="PF07648">
    <property type="entry name" value="Kazal_2"/>
    <property type="match status" value="2"/>
</dbReference>
<dbReference type="SUPFAM" id="SSF100895">
    <property type="entry name" value="Kazal-type serine protease inhibitors"/>
    <property type="match status" value="2"/>
</dbReference>
<evidence type="ECO:0000259" key="4">
    <source>
        <dbReference type="PROSITE" id="PS51465"/>
    </source>
</evidence>
<gene>
    <name evidence="6" type="primary">LOC109487477</name>
</gene>
<dbReference type="InterPro" id="IPR050653">
    <property type="entry name" value="Prot_Inhib_GrowthFact_Antg"/>
</dbReference>
<dbReference type="InterPro" id="IPR002350">
    <property type="entry name" value="Kazal_dom"/>
</dbReference>
<name>A0A6P5AY39_BRABE</name>
<keyword evidence="5" id="KW-1185">Reference proteome</keyword>
<dbReference type="PROSITE" id="PS51465">
    <property type="entry name" value="KAZAL_2"/>
    <property type="match status" value="2"/>
</dbReference>
<evidence type="ECO:0000313" key="6">
    <source>
        <dbReference type="RefSeq" id="XP_019647026.1"/>
    </source>
</evidence>
<sequence>MTANFQSRYPEDAEQVTVFPWTLVDYRMFLAQTVGLSEYRDFANFGGVHDGELYFVDIYPHDTYERGANLDNLLEKWGEYWKRLSTDGANPASTNFMMPYKVLGSTRTFLLVSWPGNEAVDRNLNQFPMISEYADAIDVAVKSIVPFDEYERQLLSGVPSPGPGLPDRDRASVATSSCRYGGLTDPLTGRCRCNIACPRDRRPVCGSNGREYANACMLRFDSCERQQTIDNIGSPPCGADNSVVYSGYLYQLNVTVKVTDSTSVIEYGKQLRDSFSTTLKEPEDSILYMLLVNGEPTFLIFVNVSVPTTLDLMMHNYLVTYPDAAEHVTMTTTPLSSYEAFLATTVLVREKKTLKQFGGVRSGDLYLVDMHLEDTNLNMERIYTTIADDAKALAANRPYPESSSLLHPFKVVGSLRDMILMSAPSNEFIDTHLSRLPRFKQFGDRLQVTVRGVAMFDDVEEQIEERNGAPAAISASTAYGEHQVSGYNNNNGGRCRYGGTRDRSGQCKCSEVCHVDSAPVCGSDGKEYSSPCALEVQACKQQRAIDVIGTPPCGDIQYSGFLYLLEISVVPSAAYDEGVVHIGQTLQYSFSETLKNPRDSIIHMLKVDAEPKYLIYVNVSSPDMVSTLLYNYWRTEPALAARMTVRTTPLAHYHAFLATTGGVDDMDVLKAFGGRQSEWMYHIDINAKNTGVSMKELVSKWVEDAEFLSQRDTDTADYFQPYKVVGSTRMVIVFSSERNEAVDRFLYKLPQFQEFVDTIEVRVHSVATFKEYERQLLIQN</sequence>
<feature type="domain" description="Kazal-like" evidence="4">
    <location>
        <begin position="192"/>
        <end position="239"/>
    </location>
</feature>
<evidence type="ECO:0000256" key="1">
    <source>
        <dbReference type="ARBA" id="ARBA00022690"/>
    </source>
</evidence>
<feature type="domain" description="Kazal-like" evidence="4">
    <location>
        <begin position="508"/>
        <end position="555"/>
    </location>
</feature>
<keyword evidence="3" id="KW-1015">Disulfide bond</keyword>
<organism evidence="5 6">
    <name type="scientific">Branchiostoma belcheri</name>
    <name type="common">Amphioxus</name>
    <dbReference type="NCBI Taxonomy" id="7741"/>
    <lineage>
        <taxon>Eukaryota</taxon>
        <taxon>Metazoa</taxon>
        <taxon>Chordata</taxon>
        <taxon>Cephalochordata</taxon>
        <taxon>Leptocardii</taxon>
        <taxon>Amphioxiformes</taxon>
        <taxon>Branchiostomatidae</taxon>
        <taxon>Branchiostoma</taxon>
    </lineage>
</organism>
<dbReference type="RefSeq" id="XP_019647026.1">
    <property type="nucleotide sequence ID" value="XM_019791467.1"/>
</dbReference>
<dbReference type="SMART" id="SM00280">
    <property type="entry name" value="KAZAL"/>
    <property type="match status" value="2"/>
</dbReference>
<dbReference type="CDD" id="cd00104">
    <property type="entry name" value="KAZAL_FS"/>
    <property type="match status" value="2"/>
</dbReference>
<dbReference type="Gene3D" id="3.30.60.30">
    <property type="match status" value="2"/>
</dbReference>
<accession>A0A6P5AY39</accession>
<dbReference type="GeneID" id="109487477"/>
<dbReference type="Proteomes" id="UP000515135">
    <property type="component" value="Unplaced"/>
</dbReference>
<keyword evidence="2" id="KW-0722">Serine protease inhibitor</keyword>
<reference evidence="6" key="1">
    <citation type="submission" date="2025-08" db="UniProtKB">
        <authorList>
            <consortium name="RefSeq"/>
        </authorList>
    </citation>
    <scope>IDENTIFICATION</scope>
    <source>
        <tissue evidence="6">Gonad</tissue>
    </source>
</reference>
<proteinExistence type="predicted"/>
<evidence type="ECO:0000256" key="2">
    <source>
        <dbReference type="ARBA" id="ARBA00022900"/>
    </source>
</evidence>
<protein>
    <submittedName>
        <fullName evidence="6">Uncharacterized protein LOC109487477</fullName>
    </submittedName>
</protein>
<dbReference type="InterPro" id="IPR036058">
    <property type="entry name" value="Kazal_dom_sf"/>
</dbReference>
<evidence type="ECO:0000313" key="5">
    <source>
        <dbReference type="Proteomes" id="UP000515135"/>
    </source>
</evidence>
<keyword evidence="1" id="KW-0646">Protease inhibitor</keyword>
<dbReference type="PANTHER" id="PTHR10913:SF45">
    <property type="entry name" value="FOLLISTATIN, ISOFORM A-RELATED"/>
    <property type="match status" value="1"/>
</dbReference>